<organism evidence="5 6">
    <name type="scientific">Pseudaquabacterium inlustre</name>
    <dbReference type="NCBI Taxonomy" id="2984192"/>
    <lineage>
        <taxon>Bacteria</taxon>
        <taxon>Pseudomonadati</taxon>
        <taxon>Pseudomonadota</taxon>
        <taxon>Betaproteobacteria</taxon>
        <taxon>Burkholderiales</taxon>
        <taxon>Sphaerotilaceae</taxon>
        <taxon>Pseudaquabacterium</taxon>
    </lineage>
</organism>
<evidence type="ECO:0000256" key="2">
    <source>
        <dbReference type="ARBA" id="ARBA00022676"/>
    </source>
</evidence>
<sequence>MSCTVAVVLINWKRPDEVSKTITRLRAQAHQDIVIYIVNNGDVVALHAELPKTAEFRIRIIEAGGNSGFSGACNLGLAAAREEGIGYLWFLNTDTRIESDCLTELLNEVESHPDCGLFSPVIFNDDVDYPVWVAGGIVDSQSLNFNWVRSLAEAAKFQQENPECLVLPGTALLVRREAFEAIGPMDEELFAYHEDVDFCLRAEQRNIGRRLVFGARIYHCHKLGEPIAPHVGYYTVRNSLLLMKKYGLIIAFLRRAVWEAHGIRRNGQVGSDLKTARALGLVHGLLGRTGELPSASRLPFWIKFFFRI</sequence>
<feature type="domain" description="Glycosyltransferase 2-like" evidence="4">
    <location>
        <begin position="7"/>
        <end position="182"/>
    </location>
</feature>
<dbReference type="Pfam" id="PF00535">
    <property type="entry name" value="Glycos_transf_2"/>
    <property type="match status" value="1"/>
</dbReference>
<keyword evidence="6" id="KW-1185">Reference proteome</keyword>
<evidence type="ECO:0000313" key="5">
    <source>
        <dbReference type="EMBL" id="MEK8053341.1"/>
    </source>
</evidence>
<dbReference type="RefSeq" id="WP_341413081.1">
    <property type="nucleotide sequence ID" value="NZ_JBBUTH010000011.1"/>
</dbReference>
<evidence type="ECO:0000259" key="4">
    <source>
        <dbReference type="Pfam" id="PF00535"/>
    </source>
</evidence>
<dbReference type="EC" id="2.4.-.-" evidence="5"/>
<accession>A0ABU9CR10</accession>
<proteinExistence type="inferred from homology"/>
<dbReference type="InterPro" id="IPR001173">
    <property type="entry name" value="Glyco_trans_2-like"/>
</dbReference>
<evidence type="ECO:0000256" key="1">
    <source>
        <dbReference type="ARBA" id="ARBA00006739"/>
    </source>
</evidence>
<keyword evidence="3 5" id="KW-0808">Transferase</keyword>
<dbReference type="SUPFAM" id="SSF53448">
    <property type="entry name" value="Nucleotide-diphospho-sugar transferases"/>
    <property type="match status" value="1"/>
</dbReference>
<protein>
    <submittedName>
        <fullName evidence="5">Glycosyltransferase family 2 protein</fullName>
        <ecNumber evidence="5">2.4.-.-</ecNumber>
    </submittedName>
</protein>
<keyword evidence="2 5" id="KW-0328">Glycosyltransferase</keyword>
<dbReference type="Proteomes" id="UP001365405">
    <property type="component" value="Unassembled WGS sequence"/>
</dbReference>
<comment type="similarity">
    <text evidence="1">Belongs to the glycosyltransferase 2 family.</text>
</comment>
<gene>
    <name evidence="5" type="ORF">AACH10_24000</name>
</gene>
<reference evidence="5 6" key="1">
    <citation type="submission" date="2024-04" db="EMBL/GenBank/DDBJ databases">
        <title>Novel species of the genus Ideonella isolated from streams.</title>
        <authorList>
            <person name="Lu H."/>
        </authorList>
    </citation>
    <scope>NUCLEOTIDE SEQUENCE [LARGE SCALE GENOMIC DNA]</scope>
    <source>
        <strain evidence="5 6">DXS22W</strain>
    </source>
</reference>
<dbReference type="PANTHER" id="PTHR43179:SF12">
    <property type="entry name" value="GALACTOFURANOSYLTRANSFERASE GLFT2"/>
    <property type="match status" value="1"/>
</dbReference>
<evidence type="ECO:0000313" key="6">
    <source>
        <dbReference type="Proteomes" id="UP001365405"/>
    </source>
</evidence>
<evidence type="ECO:0000256" key="3">
    <source>
        <dbReference type="ARBA" id="ARBA00022679"/>
    </source>
</evidence>
<dbReference type="InterPro" id="IPR029044">
    <property type="entry name" value="Nucleotide-diphossugar_trans"/>
</dbReference>
<comment type="caution">
    <text evidence="5">The sequence shown here is derived from an EMBL/GenBank/DDBJ whole genome shotgun (WGS) entry which is preliminary data.</text>
</comment>
<dbReference type="PANTHER" id="PTHR43179">
    <property type="entry name" value="RHAMNOSYLTRANSFERASE WBBL"/>
    <property type="match status" value="1"/>
</dbReference>
<dbReference type="Gene3D" id="3.90.550.10">
    <property type="entry name" value="Spore Coat Polysaccharide Biosynthesis Protein SpsA, Chain A"/>
    <property type="match status" value="1"/>
</dbReference>
<name>A0ABU9CR10_9BURK</name>
<dbReference type="EMBL" id="JBBUTH010000011">
    <property type="protein sequence ID" value="MEK8053341.1"/>
    <property type="molecule type" value="Genomic_DNA"/>
</dbReference>
<dbReference type="GO" id="GO:0016757">
    <property type="term" value="F:glycosyltransferase activity"/>
    <property type="evidence" value="ECO:0007669"/>
    <property type="project" value="UniProtKB-KW"/>
</dbReference>